<gene>
    <name evidence="5" type="ORF">KC675_00975</name>
</gene>
<dbReference type="EMBL" id="JAGQLL010000009">
    <property type="protein sequence ID" value="MCA9379730.1"/>
    <property type="molecule type" value="Genomic_DNA"/>
</dbReference>
<dbReference type="SUPFAM" id="SSF53623">
    <property type="entry name" value="MurD-like peptide ligases, catalytic domain"/>
    <property type="match status" value="1"/>
</dbReference>
<evidence type="ECO:0000256" key="3">
    <source>
        <dbReference type="ARBA" id="ARBA00022741"/>
    </source>
</evidence>
<proteinExistence type="inferred from homology"/>
<name>A0A955L0X1_9BACT</name>
<organism evidence="5 6">
    <name type="scientific">Candidatus Dojkabacteria bacterium</name>
    <dbReference type="NCBI Taxonomy" id="2099670"/>
    <lineage>
        <taxon>Bacteria</taxon>
        <taxon>Candidatus Dojkabacteria</taxon>
    </lineage>
</organism>
<protein>
    <submittedName>
        <fullName evidence="5">Bifunctional folylpolyglutamate synthase/dihydrofolate synthase</fullName>
    </submittedName>
</protein>
<evidence type="ECO:0000313" key="5">
    <source>
        <dbReference type="EMBL" id="MCA9379730.1"/>
    </source>
</evidence>
<reference evidence="5" key="1">
    <citation type="submission" date="2020-04" db="EMBL/GenBank/DDBJ databases">
        <authorList>
            <person name="Zhang T."/>
        </authorList>
    </citation>
    <scope>NUCLEOTIDE SEQUENCE</scope>
    <source>
        <strain evidence="5">HKST-UBA15</strain>
    </source>
</reference>
<dbReference type="PANTHER" id="PTHR11136">
    <property type="entry name" value="FOLYLPOLYGLUTAMATE SYNTHASE-RELATED"/>
    <property type="match status" value="1"/>
</dbReference>
<evidence type="ECO:0000256" key="2">
    <source>
        <dbReference type="ARBA" id="ARBA00022598"/>
    </source>
</evidence>
<keyword evidence="4" id="KW-0067">ATP-binding</keyword>
<evidence type="ECO:0000256" key="4">
    <source>
        <dbReference type="ARBA" id="ARBA00022840"/>
    </source>
</evidence>
<comment type="similarity">
    <text evidence="1">Belongs to the folylpolyglutamate synthase family.</text>
</comment>
<dbReference type="Gene3D" id="3.40.1190.10">
    <property type="entry name" value="Mur-like, catalytic domain"/>
    <property type="match status" value="1"/>
</dbReference>
<evidence type="ECO:0000256" key="1">
    <source>
        <dbReference type="ARBA" id="ARBA00008276"/>
    </source>
</evidence>
<keyword evidence="2" id="KW-0436">Ligase</keyword>
<dbReference type="InterPro" id="IPR036565">
    <property type="entry name" value="Mur-like_cat_sf"/>
</dbReference>
<dbReference type="AlphaFoldDB" id="A0A955L0X1"/>
<keyword evidence="3" id="KW-0547">Nucleotide-binding</keyword>
<accession>A0A955L0X1</accession>
<evidence type="ECO:0000313" key="6">
    <source>
        <dbReference type="Proteomes" id="UP000745577"/>
    </source>
</evidence>
<sequence>MNFKEVEKHLYSRIKDKIDIGYSAGFSLERVRYTLELLGNPQEKIKVIHIAGTSGKGSTASFISKILTAHGFKTGLTLSPHIQDIRERVQINNSLIDQETFAKNFSKLLLTFTDVEKSKFGSLSYFEMIICLAFYTFWKEKVDYAVIETGLGGTYDATNCISNSN</sequence>
<dbReference type="GO" id="GO:0005737">
    <property type="term" value="C:cytoplasm"/>
    <property type="evidence" value="ECO:0007669"/>
    <property type="project" value="TreeGrafter"/>
</dbReference>
<dbReference type="Proteomes" id="UP000745577">
    <property type="component" value="Unassembled WGS sequence"/>
</dbReference>
<comment type="caution">
    <text evidence="5">The sequence shown here is derived from an EMBL/GenBank/DDBJ whole genome shotgun (WGS) entry which is preliminary data.</text>
</comment>
<dbReference type="InterPro" id="IPR001645">
    <property type="entry name" value="Folylpolyglutamate_synth"/>
</dbReference>
<dbReference type="PANTHER" id="PTHR11136:SF0">
    <property type="entry name" value="DIHYDROFOLATE SYNTHETASE-RELATED"/>
    <property type="match status" value="1"/>
</dbReference>
<dbReference type="GO" id="GO:0005524">
    <property type="term" value="F:ATP binding"/>
    <property type="evidence" value="ECO:0007669"/>
    <property type="project" value="UniProtKB-KW"/>
</dbReference>
<dbReference type="GO" id="GO:0004326">
    <property type="term" value="F:tetrahydrofolylpolyglutamate synthase activity"/>
    <property type="evidence" value="ECO:0007669"/>
    <property type="project" value="InterPro"/>
</dbReference>
<reference evidence="5" key="2">
    <citation type="journal article" date="2021" name="Microbiome">
        <title>Successional dynamics and alternative stable states in a saline activated sludge microbial community over 9 years.</title>
        <authorList>
            <person name="Wang Y."/>
            <person name="Ye J."/>
            <person name="Ju F."/>
            <person name="Liu L."/>
            <person name="Boyd J.A."/>
            <person name="Deng Y."/>
            <person name="Parks D.H."/>
            <person name="Jiang X."/>
            <person name="Yin X."/>
            <person name="Woodcroft B.J."/>
            <person name="Tyson G.W."/>
            <person name="Hugenholtz P."/>
            <person name="Polz M.F."/>
            <person name="Zhang T."/>
        </authorList>
    </citation>
    <scope>NUCLEOTIDE SEQUENCE</scope>
    <source>
        <strain evidence="5">HKST-UBA15</strain>
    </source>
</reference>
<dbReference type="GO" id="GO:0008841">
    <property type="term" value="F:dihydrofolate synthase activity"/>
    <property type="evidence" value="ECO:0007669"/>
    <property type="project" value="TreeGrafter"/>
</dbReference>
<feature type="non-terminal residue" evidence="5">
    <location>
        <position position="165"/>
    </location>
</feature>